<feature type="compositionally biased region" description="Basic and acidic residues" evidence="2">
    <location>
        <begin position="220"/>
        <end position="230"/>
    </location>
</feature>
<evidence type="ECO:0008006" key="5">
    <source>
        <dbReference type="Google" id="ProtNLM"/>
    </source>
</evidence>
<dbReference type="InterPro" id="IPR027799">
    <property type="entry name" value="Rtf2_RING-finger"/>
</dbReference>
<keyword evidence="4" id="KW-1185">Reference proteome</keyword>
<reference evidence="3" key="1">
    <citation type="submission" date="2013-11" db="EMBL/GenBank/DDBJ databases">
        <title>Genome sequence of the fusiform rust pathogen reveals effectors for host alternation and coevolution with pine.</title>
        <authorList>
            <consortium name="DOE Joint Genome Institute"/>
            <person name="Smith K."/>
            <person name="Pendleton A."/>
            <person name="Kubisiak T."/>
            <person name="Anderson C."/>
            <person name="Salamov A."/>
            <person name="Aerts A."/>
            <person name="Riley R."/>
            <person name="Clum A."/>
            <person name="Lindquist E."/>
            <person name="Ence D."/>
            <person name="Campbell M."/>
            <person name="Kronenberg Z."/>
            <person name="Feau N."/>
            <person name="Dhillon B."/>
            <person name="Hamelin R."/>
            <person name="Burleigh J."/>
            <person name="Smith J."/>
            <person name="Yandell M."/>
            <person name="Nelson C."/>
            <person name="Grigoriev I."/>
            <person name="Davis J."/>
        </authorList>
    </citation>
    <scope>NUCLEOTIDE SEQUENCE</scope>
    <source>
        <strain evidence="3">G11</strain>
    </source>
</reference>
<dbReference type="InterPro" id="IPR006735">
    <property type="entry name" value="Rtf2"/>
</dbReference>
<organism evidence="3 4">
    <name type="scientific">Cronartium quercuum f. sp. fusiforme G11</name>
    <dbReference type="NCBI Taxonomy" id="708437"/>
    <lineage>
        <taxon>Eukaryota</taxon>
        <taxon>Fungi</taxon>
        <taxon>Dikarya</taxon>
        <taxon>Basidiomycota</taxon>
        <taxon>Pucciniomycotina</taxon>
        <taxon>Pucciniomycetes</taxon>
        <taxon>Pucciniales</taxon>
        <taxon>Coleosporiaceae</taxon>
        <taxon>Cronartium</taxon>
    </lineage>
</organism>
<feature type="region of interest" description="Disordered" evidence="2">
    <location>
        <begin position="190"/>
        <end position="261"/>
    </location>
</feature>
<comment type="caution">
    <text evidence="3">The sequence shown here is derived from an EMBL/GenBank/DDBJ whole genome shotgun (WGS) entry which is preliminary data.</text>
</comment>
<name>A0A9P6T8X6_9BASI</name>
<evidence type="ECO:0000256" key="2">
    <source>
        <dbReference type="SAM" id="MobiDB-lite"/>
    </source>
</evidence>
<evidence type="ECO:0000313" key="3">
    <source>
        <dbReference type="EMBL" id="KAG0143587.1"/>
    </source>
</evidence>
<dbReference type="GO" id="GO:0006274">
    <property type="term" value="P:DNA replication termination"/>
    <property type="evidence" value="ECO:0007669"/>
    <property type="project" value="TreeGrafter"/>
</dbReference>
<sequence length="320" mass="36146">MGNDGGSIPKRDDLVKTKHRGEQVDPQQKESTRWQCCALSKRPLEEPIVSDPLGKLYNKSSILEYLLDNDTFGEDGRQVAGHLVSLRDVIDLRMTLNQQATRRICPISLKEMGSGLGKMELRWIYMVRCGCVLTETGLKQVRKEPSAQIECPVCGKSQESLEYVTINPTDAEEEQMKIKLVDQRRKEKLAKEQRKLEKKERKKRKAVEARDLPTSSLGQRADEPNERQDAEDGLTMKSKKKPKVEVPKSKLGQEPNSSIVSSSLSKITQEVQKETQQSLVNLSSSTLSSIYGPRDANGKQLLGQQKESWMTRGTWTRYAA</sequence>
<dbReference type="EMBL" id="MU167315">
    <property type="protein sequence ID" value="KAG0143587.1"/>
    <property type="molecule type" value="Genomic_DNA"/>
</dbReference>
<dbReference type="OrthoDB" id="247013at2759"/>
<dbReference type="PANTHER" id="PTHR12775:SF0">
    <property type="entry name" value="REPLICATION TERMINATION FACTOR 2"/>
    <property type="match status" value="1"/>
</dbReference>
<dbReference type="CDD" id="cd16653">
    <property type="entry name" value="RING-like_Rtf2"/>
    <property type="match status" value="1"/>
</dbReference>
<comment type="similarity">
    <text evidence="1">Belongs to the rtf2 family.</text>
</comment>
<dbReference type="Proteomes" id="UP000886653">
    <property type="component" value="Unassembled WGS sequence"/>
</dbReference>
<dbReference type="Pfam" id="PF04641">
    <property type="entry name" value="Rtf2"/>
    <property type="match status" value="1"/>
</dbReference>
<accession>A0A9P6T8X6</accession>
<dbReference type="AlphaFoldDB" id="A0A9P6T8X6"/>
<gene>
    <name evidence="3" type="ORF">CROQUDRAFT_661021</name>
</gene>
<protein>
    <recommendedName>
        <fullName evidence="5">Replication termination factor 2</fullName>
    </recommendedName>
</protein>
<feature type="compositionally biased region" description="Basic and acidic residues" evidence="2">
    <location>
        <begin position="190"/>
        <end position="199"/>
    </location>
</feature>
<dbReference type="GO" id="GO:0005634">
    <property type="term" value="C:nucleus"/>
    <property type="evidence" value="ECO:0007669"/>
    <property type="project" value="TreeGrafter"/>
</dbReference>
<proteinExistence type="inferred from homology"/>
<feature type="region of interest" description="Disordered" evidence="2">
    <location>
        <begin position="1"/>
        <end position="31"/>
    </location>
</feature>
<feature type="compositionally biased region" description="Basic and acidic residues" evidence="2">
    <location>
        <begin position="9"/>
        <end position="31"/>
    </location>
</feature>
<dbReference type="PANTHER" id="PTHR12775">
    <property type="entry name" value="PROTEIN C20ORF43 HOMOLOG"/>
    <property type="match status" value="1"/>
</dbReference>
<evidence type="ECO:0000256" key="1">
    <source>
        <dbReference type="ARBA" id="ARBA00009885"/>
    </source>
</evidence>
<evidence type="ECO:0000313" key="4">
    <source>
        <dbReference type="Proteomes" id="UP000886653"/>
    </source>
</evidence>